<dbReference type="Proteomes" id="UP000011666">
    <property type="component" value="Unassembled WGS sequence"/>
</dbReference>
<protein>
    <recommendedName>
        <fullName evidence="3">AB hydrolase-1 domain-containing protein</fullName>
    </recommendedName>
</protein>
<dbReference type="eggNOG" id="COG2021">
    <property type="taxonomic scope" value="Bacteria"/>
</dbReference>
<dbReference type="OrthoDB" id="4371333at2"/>
<evidence type="ECO:0000313" key="2">
    <source>
        <dbReference type="Proteomes" id="UP000011666"/>
    </source>
</evidence>
<gene>
    <name evidence="1" type="ORF">GS4_19_00820</name>
</gene>
<dbReference type="RefSeq" id="WP_007621422.1">
    <property type="nucleotide sequence ID" value="NZ_BANX01000019.1"/>
</dbReference>
<dbReference type="SUPFAM" id="SSF53474">
    <property type="entry name" value="alpha/beta-Hydrolases"/>
    <property type="match status" value="1"/>
</dbReference>
<proteinExistence type="predicted"/>
<dbReference type="AlphaFoldDB" id="M0QNA1"/>
<dbReference type="InterPro" id="IPR029058">
    <property type="entry name" value="AB_hydrolase_fold"/>
</dbReference>
<name>M0QNA1_9ACTN</name>
<reference evidence="1 2" key="1">
    <citation type="submission" date="2013-01" db="EMBL/GenBank/DDBJ databases">
        <title>Whole genome shotgun sequence of Gordonia soli NBRC 108243.</title>
        <authorList>
            <person name="Isaki-Nakamura S."/>
            <person name="Hosoyama A."/>
            <person name="Tsuchikane K."/>
            <person name="Ando Y."/>
            <person name="Baba S."/>
            <person name="Ohji S."/>
            <person name="Hamada M."/>
            <person name="Tamura T."/>
            <person name="Yamazoe A."/>
            <person name="Yamazaki S."/>
            <person name="Fujita N."/>
        </authorList>
    </citation>
    <scope>NUCLEOTIDE SEQUENCE [LARGE SCALE GENOMIC DNA]</scope>
    <source>
        <strain evidence="1 2">NBRC 108243</strain>
    </source>
</reference>
<dbReference type="Gene3D" id="3.40.50.1820">
    <property type="entry name" value="alpha/beta hydrolase"/>
    <property type="match status" value="1"/>
</dbReference>
<accession>M0QNA1</accession>
<dbReference type="STRING" id="1223545.GS4_19_00820"/>
<sequence length="240" mass="24543">MPSSDPVGAVGPTVLIAMPGTGSDGDYVTRAFGPAAARLGVPLVALEPSSDLVTSYLSQIDDHAAEHARILVGGVSIGAAVALRWALRAGADRCAGVFAALPAWTGRPETAVAASAARSTAADLRTDGLETTIAAMRAGSPAWLADELTRSWRALHPGLVGHLEDAADHTAPELAEIATLGSPLAIVTAADDPIHPRTVALDWASAAPTSAVVEITLEIWGRDPAVLGNSCAAAWRDLVR</sequence>
<organism evidence="1 2">
    <name type="scientific">Gordonia soli NBRC 108243</name>
    <dbReference type="NCBI Taxonomy" id="1223545"/>
    <lineage>
        <taxon>Bacteria</taxon>
        <taxon>Bacillati</taxon>
        <taxon>Actinomycetota</taxon>
        <taxon>Actinomycetes</taxon>
        <taxon>Mycobacteriales</taxon>
        <taxon>Gordoniaceae</taxon>
        <taxon>Gordonia</taxon>
    </lineage>
</organism>
<evidence type="ECO:0008006" key="3">
    <source>
        <dbReference type="Google" id="ProtNLM"/>
    </source>
</evidence>
<evidence type="ECO:0000313" key="1">
    <source>
        <dbReference type="EMBL" id="GAC68892.1"/>
    </source>
</evidence>
<comment type="caution">
    <text evidence="1">The sequence shown here is derived from an EMBL/GenBank/DDBJ whole genome shotgun (WGS) entry which is preliminary data.</text>
</comment>
<keyword evidence="2" id="KW-1185">Reference proteome</keyword>
<dbReference type="EMBL" id="BANX01000019">
    <property type="protein sequence ID" value="GAC68892.1"/>
    <property type="molecule type" value="Genomic_DNA"/>
</dbReference>